<proteinExistence type="predicted"/>
<sequence>MLLEYEESEAGDVSPYSRAGKRLKKIEEINDAAAVIFVRDGYAQFSARKVAKELGISLNNLQHYCGNTENLCRQMIKAKLGHFVEAVNHLVENSSAETPIERLAVAIRENSSATFDTETGKFFFQMGALASHDESIKDLMGSQYNHFLNGFCQLITEINPQLPADKVRTYAALIATQIEGIFFYQDQLSPTSGLREQMVETTISFWTATLAPTSADNSV</sequence>
<dbReference type="Gene3D" id="1.10.357.10">
    <property type="entry name" value="Tetracycline Repressor, domain 2"/>
    <property type="match status" value="1"/>
</dbReference>
<dbReference type="AlphaFoldDB" id="A0A010RDX9"/>
<protein>
    <recommendedName>
        <fullName evidence="3">HTH tetR-type domain-containing protein</fullName>
    </recommendedName>
</protein>
<accession>A0A010RDX9</accession>
<evidence type="ECO:0000313" key="2">
    <source>
        <dbReference type="Proteomes" id="UP000022611"/>
    </source>
</evidence>
<dbReference type="RefSeq" id="WP_019692264.1">
    <property type="nucleotide sequence ID" value="NZ_AFOY02000028.1"/>
</dbReference>
<evidence type="ECO:0008006" key="3">
    <source>
        <dbReference type="Google" id="ProtNLM"/>
    </source>
</evidence>
<organism evidence="1 2">
    <name type="scientific">Pseudomonas fluorescens HK44</name>
    <dbReference type="NCBI Taxonomy" id="1042209"/>
    <lineage>
        <taxon>Bacteria</taxon>
        <taxon>Pseudomonadati</taxon>
        <taxon>Pseudomonadota</taxon>
        <taxon>Gammaproteobacteria</taxon>
        <taxon>Pseudomonadales</taxon>
        <taxon>Pseudomonadaceae</taxon>
        <taxon>Pseudomonas</taxon>
    </lineage>
</organism>
<dbReference type="eggNOG" id="COG1309">
    <property type="taxonomic scope" value="Bacteria"/>
</dbReference>
<comment type="caution">
    <text evidence="1">The sequence shown here is derived from an EMBL/GenBank/DDBJ whole genome shotgun (WGS) entry which is preliminary data.</text>
</comment>
<reference evidence="1 2" key="1">
    <citation type="journal article" date="2011" name="J. Bacteriol.">
        <title>Draft genome sequence of the polycyclic aromatic hydrocarbon-degrading, genetically engineered bioluminescent bioreporter Pseudomonas fluorescens HK44.</title>
        <authorList>
            <person name="Chauhan A."/>
            <person name="Layton A.C."/>
            <person name="Williams D.E."/>
            <person name="Smartt A.E."/>
            <person name="Ripp S."/>
            <person name="Karpinets T.V."/>
            <person name="Brown S.D."/>
            <person name="Sayler G.S."/>
        </authorList>
    </citation>
    <scope>NUCLEOTIDE SEQUENCE [LARGE SCALE GENOMIC DNA]</scope>
    <source>
        <strain evidence="1 2">HK44</strain>
    </source>
</reference>
<dbReference type="PATRIC" id="fig|1042209.11.peg.6101"/>
<dbReference type="EMBL" id="AFOY02000028">
    <property type="protein sequence ID" value="EXF91096.1"/>
    <property type="molecule type" value="Genomic_DNA"/>
</dbReference>
<dbReference type="InterPro" id="IPR009057">
    <property type="entry name" value="Homeodomain-like_sf"/>
</dbReference>
<dbReference type="Proteomes" id="UP000022611">
    <property type="component" value="Unassembled WGS sequence"/>
</dbReference>
<evidence type="ECO:0000313" key="1">
    <source>
        <dbReference type="EMBL" id="EXF91096.1"/>
    </source>
</evidence>
<gene>
    <name evidence="1" type="ORF">HK44_019645</name>
</gene>
<name>A0A010RDX9_PSEFL</name>
<dbReference type="OrthoDB" id="8586619at2"/>
<dbReference type="HOGENOM" id="CLU_1234154_0_0_6"/>
<dbReference type="SUPFAM" id="SSF46689">
    <property type="entry name" value="Homeodomain-like"/>
    <property type="match status" value="1"/>
</dbReference>